<evidence type="ECO:0000256" key="5">
    <source>
        <dbReference type="ARBA" id="ARBA00022989"/>
    </source>
</evidence>
<dbReference type="Pfam" id="PF00324">
    <property type="entry name" value="AA_permease"/>
    <property type="match status" value="1"/>
</dbReference>
<keyword evidence="10" id="KW-1185">Reference proteome</keyword>
<evidence type="ECO:0000313" key="10">
    <source>
        <dbReference type="Proteomes" id="UP000184356"/>
    </source>
</evidence>
<evidence type="ECO:0000256" key="7">
    <source>
        <dbReference type="SAM" id="Phobius"/>
    </source>
</evidence>
<comment type="subcellular location">
    <subcellularLocation>
        <location evidence="1">Membrane</location>
        <topology evidence="1">Multi-pass membrane protein</topology>
    </subcellularLocation>
</comment>
<dbReference type="PANTHER" id="PTHR43341:SF1">
    <property type="entry name" value="GENERAL AMINO-ACID PERMEASE GAP1"/>
    <property type="match status" value="1"/>
</dbReference>
<evidence type="ECO:0000256" key="1">
    <source>
        <dbReference type="ARBA" id="ARBA00004141"/>
    </source>
</evidence>
<feature type="domain" description="Amino acid permease/ SLC12A" evidence="8">
    <location>
        <begin position="22"/>
        <end position="130"/>
    </location>
</feature>
<dbReference type="OrthoDB" id="3900342at2759"/>
<keyword evidence="3 7" id="KW-0812">Transmembrane</keyword>
<dbReference type="PANTHER" id="PTHR43341">
    <property type="entry name" value="AMINO ACID PERMEASE"/>
    <property type="match status" value="1"/>
</dbReference>
<dbReference type="AlphaFoldDB" id="A0A1L9TBE3"/>
<protein>
    <recommendedName>
        <fullName evidence="8">Amino acid permease/ SLC12A domain-containing protein</fullName>
    </recommendedName>
</protein>
<evidence type="ECO:0000256" key="3">
    <source>
        <dbReference type="ARBA" id="ARBA00022692"/>
    </source>
</evidence>
<evidence type="ECO:0000313" key="9">
    <source>
        <dbReference type="EMBL" id="OJJ56748.1"/>
    </source>
</evidence>
<feature type="transmembrane region" description="Helical" evidence="7">
    <location>
        <begin position="93"/>
        <end position="114"/>
    </location>
</feature>
<evidence type="ECO:0000259" key="8">
    <source>
        <dbReference type="Pfam" id="PF00324"/>
    </source>
</evidence>
<proteinExistence type="predicted"/>
<dbReference type="EMBL" id="KV878590">
    <property type="protein sequence ID" value="OJJ56748.1"/>
    <property type="molecule type" value="Genomic_DNA"/>
</dbReference>
<organism evidence="9 10">
    <name type="scientific">Aspergillus sydowii CBS 593.65</name>
    <dbReference type="NCBI Taxonomy" id="1036612"/>
    <lineage>
        <taxon>Eukaryota</taxon>
        <taxon>Fungi</taxon>
        <taxon>Dikarya</taxon>
        <taxon>Ascomycota</taxon>
        <taxon>Pezizomycotina</taxon>
        <taxon>Eurotiomycetes</taxon>
        <taxon>Eurotiomycetidae</taxon>
        <taxon>Eurotiales</taxon>
        <taxon>Aspergillaceae</taxon>
        <taxon>Aspergillus</taxon>
        <taxon>Aspergillus subgen. Nidulantes</taxon>
    </lineage>
</organism>
<dbReference type="RefSeq" id="XP_040700554.1">
    <property type="nucleotide sequence ID" value="XM_040852583.1"/>
</dbReference>
<keyword evidence="6 7" id="KW-0472">Membrane</keyword>
<evidence type="ECO:0000256" key="2">
    <source>
        <dbReference type="ARBA" id="ARBA00022448"/>
    </source>
</evidence>
<name>A0A1L9TBE3_9EURO</name>
<dbReference type="VEuPathDB" id="FungiDB:ASPSYDRAFT_91993"/>
<evidence type="ECO:0000256" key="4">
    <source>
        <dbReference type="ARBA" id="ARBA00022970"/>
    </source>
</evidence>
<keyword evidence="4" id="KW-0029">Amino-acid transport</keyword>
<dbReference type="InterPro" id="IPR050524">
    <property type="entry name" value="APC_YAT"/>
</dbReference>
<accession>A0A1L9TBE3</accession>
<evidence type="ECO:0000256" key="6">
    <source>
        <dbReference type="ARBA" id="ARBA00023136"/>
    </source>
</evidence>
<dbReference type="Proteomes" id="UP000184356">
    <property type="component" value="Unassembled WGS sequence"/>
</dbReference>
<keyword evidence="5 7" id="KW-1133">Transmembrane helix</keyword>
<keyword evidence="2" id="KW-0813">Transport</keyword>
<dbReference type="InterPro" id="IPR004841">
    <property type="entry name" value="AA-permease/SLC12A_dom"/>
</dbReference>
<dbReference type="GO" id="GO:0015171">
    <property type="term" value="F:amino acid transmembrane transporter activity"/>
    <property type="evidence" value="ECO:0007669"/>
    <property type="project" value="TreeGrafter"/>
</dbReference>
<gene>
    <name evidence="9" type="ORF">ASPSYDRAFT_91993</name>
</gene>
<dbReference type="GO" id="GO:0016020">
    <property type="term" value="C:membrane"/>
    <property type="evidence" value="ECO:0007669"/>
    <property type="project" value="UniProtKB-SubCell"/>
</dbReference>
<dbReference type="GeneID" id="63768656"/>
<dbReference type="STRING" id="1036612.A0A1L9TBE3"/>
<reference evidence="10" key="1">
    <citation type="journal article" date="2017" name="Genome Biol.">
        <title>Comparative genomics reveals high biological diversity and specific adaptations in the industrially and medically important fungal genus Aspergillus.</title>
        <authorList>
            <person name="de Vries R.P."/>
            <person name="Riley R."/>
            <person name="Wiebenga A."/>
            <person name="Aguilar-Osorio G."/>
            <person name="Amillis S."/>
            <person name="Uchima C.A."/>
            <person name="Anderluh G."/>
            <person name="Asadollahi M."/>
            <person name="Askin M."/>
            <person name="Barry K."/>
            <person name="Battaglia E."/>
            <person name="Bayram O."/>
            <person name="Benocci T."/>
            <person name="Braus-Stromeyer S.A."/>
            <person name="Caldana C."/>
            <person name="Canovas D."/>
            <person name="Cerqueira G.C."/>
            <person name="Chen F."/>
            <person name="Chen W."/>
            <person name="Choi C."/>
            <person name="Clum A."/>
            <person name="Dos Santos R.A."/>
            <person name="Damasio A.R."/>
            <person name="Diallinas G."/>
            <person name="Emri T."/>
            <person name="Fekete E."/>
            <person name="Flipphi M."/>
            <person name="Freyberg S."/>
            <person name="Gallo A."/>
            <person name="Gournas C."/>
            <person name="Habgood R."/>
            <person name="Hainaut M."/>
            <person name="Harispe M.L."/>
            <person name="Henrissat B."/>
            <person name="Hilden K.S."/>
            <person name="Hope R."/>
            <person name="Hossain A."/>
            <person name="Karabika E."/>
            <person name="Karaffa L."/>
            <person name="Karanyi Z."/>
            <person name="Krasevec N."/>
            <person name="Kuo A."/>
            <person name="Kusch H."/>
            <person name="LaButti K."/>
            <person name="Lagendijk E.L."/>
            <person name="Lapidus A."/>
            <person name="Levasseur A."/>
            <person name="Lindquist E."/>
            <person name="Lipzen A."/>
            <person name="Logrieco A.F."/>
            <person name="MacCabe A."/>
            <person name="Maekelae M.R."/>
            <person name="Malavazi I."/>
            <person name="Melin P."/>
            <person name="Meyer V."/>
            <person name="Mielnichuk N."/>
            <person name="Miskei M."/>
            <person name="Molnar A.P."/>
            <person name="Mule G."/>
            <person name="Ngan C.Y."/>
            <person name="Orejas M."/>
            <person name="Orosz E."/>
            <person name="Ouedraogo J.P."/>
            <person name="Overkamp K.M."/>
            <person name="Park H.-S."/>
            <person name="Perrone G."/>
            <person name="Piumi F."/>
            <person name="Punt P.J."/>
            <person name="Ram A.F."/>
            <person name="Ramon A."/>
            <person name="Rauscher S."/>
            <person name="Record E."/>
            <person name="Riano-Pachon D.M."/>
            <person name="Robert V."/>
            <person name="Roehrig J."/>
            <person name="Ruller R."/>
            <person name="Salamov A."/>
            <person name="Salih N.S."/>
            <person name="Samson R.A."/>
            <person name="Sandor E."/>
            <person name="Sanguinetti M."/>
            <person name="Schuetze T."/>
            <person name="Sepcic K."/>
            <person name="Shelest E."/>
            <person name="Sherlock G."/>
            <person name="Sophianopoulou V."/>
            <person name="Squina F.M."/>
            <person name="Sun H."/>
            <person name="Susca A."/>
            <person name="Todd R.B."/>
            <person name="Tsang A."/>
            <person name="Unkles S.E."/>
            <person name="van de Wiele N."/>
            <person name="van Rossen-Uffink D."/>
            <person name="Oliveira J.V."/>
            <person name="Vesth T.C."/>
            <person name="Visser J."/>
            <person name="Yu J.-H."/>
            <person name="Zhou M."/>
            <person name="Andersen M.R."/>
            <person name="Archer D.B."/>
            <person name="Baker S.E."/>
            <person name="Benoit I."/>
            <person name="Brakhage A.A."/>
            <person name="Braus G.H."/>
            <person name="Fischer R."/>
            <person name="Frisvad J.C."/>
            <person name="Goldman G.H."/>
            <person name="Houbraken J."/>
            <person name="Oakley B."/>
            <person name="Pocsi I."/>
            <person name="Scazzocchio C."/>
            <person name="Seiboth B."/>
            <person name="vanKuyk P.A."/>
            <person name="Wortman J."/>
            <person name="Dyer P.S."/>
            <person name="Grigoriev I.V."/>
        </authorList>
    </citation>
    <scope>NUCLEOTIDE SEQUENCE [LARGE SCALE GENOMIC DNA]</scope>
    <source>
        <strain evidence="10">CBS 593.65</strain>
    </source>
</reference>
<sequence>MSELRIIHPFFGAKDSATRPWLSLALSGLTYLNVNSTSAQVYNWFSNLVDVSAFCNQFLIYVSHIRFRQGLKAQGIDNSNLPFRDRWAPYSQYPGIVLITLFLVAQLYFAIFPFTGKPSAENFFATYITVWFKTKLAAPREMDLTAAEYFDRIDEAEEEQERLSPAPKMSILDQIWDCGLQLSSS</sequence>